<feature type="coiled-coil region" evidence="3">
    <location>
        <begin position="110"/>
        <end position="168"/>
    </location>
</feature>
<accession>A0AAE6BZY6</accession>
<keyword evidence="2 3" id="KW-0175">Coiled coil</keyword>
<dbReference type="EMBL" id="CP036546">
    <property type="protein sequence ID" value="QCQ44690.1"/>
    <property type="molecule type" value="Genomic_DNA"/>
</dbReference>
<dbReference type="GO" id="GO:1990961">
    <property type="term" value="P:xenobiotic detoxification by transmembrane export across the plasma membrane"/>
    <property type="evidence" value="ECO:0007669"/>
    <property type="project" value="InterPro"/>
</dbReference>
<dbReference type="Pfam" id="PF25989">
    <property type="entry name" value="YknX_C"/>
    <property type="match status" value="1"/>
</dbReference>
<feature type="transmembrane region" description="Helical" evidence="4">
    <location>
        <begin position="7"/>
        <end position="23"/>
    </location>
</feature>
<sequence>MDKKVKWGIITLIGAGLIGWGIYSQLPKANEELAAADKVMAGKQINKRVLNVNAKIIKPQLLTDQIQISGSLMPDEEVDLSFETSGKIVEINFDEGSAVKKGQLLAKVNDRQLQAQLQRLVAQLKLAEDRVFRQNALLERDAVSKEAYEQVKTELATLNADIDLVKANIAMTELRAPFDGVIGLRQVSVGSYASPTTIVAKLTKIIPLKIEFSVPERYASQVKKGTNLNFELGSKLSSFPAKVYATESRIDQSTRTLTVRALYANSNGALLPGRYASIQLKKEEIPNAIAIPSEAIVPEMGKDKVFLYKSGKAEPVEITAGIRTEAEVQVIKGLQMGDTIITSGTLQLRTGLPVTLDNIN</sequence>
<dbReference type="PANTHER" id="PTHR30469">
    <property type="entry name" value="MULTIDRUG RESISTANCE PROTEIN MDTA"/>
    <property type="match status" value="1"/>
</dbReference>
<evidence type="ECO:0000256" key="1">
    <source>
        <dbReference type="ARBA" id="ARBA00009477"/>
    </source>
</evidence>
<dbReference type="InterPro" id="IPR058625">
    <property type="entry name" value="MdtA-like_BSH"/>
</dbReference>
<dbReference type="Pfam" id="PF25917">
    <property type="entry name" value="BSH_RND"/>
    <property type="match status" value="1"/>
</dbReference>
<keyword evidence="4" id="KW-0812">Transmembrane</keyword>
<dbReference type="NCBIfam" id="TIGR01730">
    <property type="entry name" value="RND_mfp"/>
    <property type="match status" value="1"/>
</dbReference>
<feature type="domain" description="CusB-like beta-barrel" evidence="6">
    <location>
        <begin position="210"/>
        <end position="283"/>
    </location>
</feature>
<evidence type="ECO:0000256" key="4">
    <source>
        <dbReference type="SAM" id="Phobius"/>
    </source>
</evidence>
<dbReference type="GO" id="GO:0019898">
    <property type="term" value="C:extrinsic component of membrane"/>
    <property type="evidence" value="ECO:0007669"/>
    <property type="project" value="InterPro"/>
</dbReference>
<evidence type="ECO:0000313" key="9">
    <source>
        <dbReference type="Proteomes" id="UP000036847"/>
    </source>
</evidence>
<comment type="similarity">
    <text evidence="1">Belongs to the membrane fusion protein (MFP) (TC 8.A.1) family.</text>
</comment>
<dbReference type="PANTHER" id="PTHR30469:SF36">
    <property type="entry name" value="BLL3903 PROTEIN"/>
    <property type="match status" value="1"/>
</dbReference>
<protein>
    <submittedName>
        <fullName evidence="8">Efflux RND transporter periplasmic adaptor subunit</fullName>
    </submittedName>
</protein>
<dbReference type="InterPro" id="IPR030190">
    <property type="entry name" value="MacA_alpha-hairpin_sf"/>
</dbReference>
<feature type="domain" description="Multidrug resistance protein MdtA-like barrel-sandwich hybrid" evidence="5">
    <location>
        <begin position="78"/>
        <end position="194"/>
    </location>
</feature>
<evidence type="ECO:0000256" key="2">
    <source>
        <dbReference type="ARBA" id="ARBA00023054"/>
    </source>
</evidence>
<evidence type="ECO:0000256" key="3">
    <source>
        <dbReference type="SAM" id="Coils"/>
    </source>
</evidence>
<dbReference type="Gene3D" id="2.40.420.20">
    <property type="match status" value="1"/>
</dbReference>
<reference evidence="8 9" key="1">
    <citation type="submission" date="2019-03" db="EMBL/GenBank/DDBJ databases">
        <title>Complete genome assembly of MDR B. fragilis.</title>
        <authorList>
            <person name="Sydenham T.V."/>
            <person name="Hasman H."/>
            <person name="Justesen U.S."/>
        </authorList>
    </citation>
    <scope>NUCLEOTIDE SEQUENCE [LARGE SCALE GENOMIC DNA]</scope>
    <source>
        <strain evidence="8 9">DCMSKEJBY0001B</strain>
    </source>
</reference>
<gene>
    <name evidence="8" type="ORF">EC80_007465</name>
</gene>
<dbReference type="InterPro" id="IPR058637">
    <property type="entry name" value="YknX-like_C"/>
</dbReference>
<dbReference type="RefSeq" id="WP_032536920.1">
    <property type="nucleotide sequence ID" value="NZ_CP036546.1"/>
</dbReference>
<dbReference type="InterPro" id="IPR006143">
    <property type="entry name" value="RND_pump_MFP"/>
</dbReference>
<dbReference type="Gene3D" id="6.10.140.1990">
    <property type="match status" value="1"/>
</dbReference>
<organism evidence="8 9">
    <name type="scientific">Bacteroides fragilis</name>
    <dbReference type="NCBI Taxonomy" id="817"/>
    <lineage>
        <taxon>Bacteria</taxon>
        <taxon>Pseudomonadati</taxon>
        <taxon>Bacteroidota</taxon>
        <taxon>Bacteroidia</taxon>
        <taxon>Bacteroidales</taxon>
        <taxon>Bacteroidaceae</taxon>
        <taxon>Bacteroides</taxon>
    </lineage>
</organism>
<keyword evidence="4" id="KW-0472">Membrane</keyword>
<evidence type="ECO:0000259" key="5">
    <source>
        <dbReference type="Pfam" id="PF25917"/>
    </source>
</evidence>
<name>A0AAE6BZY6_BACFG</name>
<dbReference type="Gene3D" id="2.40.30.170">
    <property type="match status" value="1"/>
</dbReference>
<proteinExistence type="inferred from homology"/>
<evidence type="ECO:0000259" key="7">
    <source>
        <dbReference type="Pfam" id="PF25989"/>
    </source>
</evidence>
<dbReference type="SUPFAM" id="SSF111369">
    <property type="entry name" value="HlyD-like secretion proteins"/>
    <property type="match status" value="1"/>
</dbReference>
<evidence type="ECO:0000313" key="8">
    <source>
        <dbReference type="EMBL" id="QCQ44690.1"/>
    </source>
</evidence>
<dbReference type="Gene3D" id="2.40.50.100">
    <property type="match status" value="1"/>
</dbReference>
<dbReference type="Pfam" id="PF25954">
    <property type="entry name" value="Beta-barrel_RND_2"/>
    <property type="match status" value="1"/>
</dbReference>
<dbReference type="GO" id="GO:1990281">
    <property type="term" value="C:efflux pump complex"/>
    <property type="evidence" value="ECO:0007669"/>
    <property type="project" value="TreeGrafter"/>
</dbReference>
<dbReference type="GO" id="GO:0030313">
    <property type="term" value="C:cell envelope"/>
    <property type="evidence" value="ECO:0007669"/>
    <property type="project" value="UniProtKB-SubCell"/>
</dbReference>
<dbReference type="Proteomes" id="UP000036847">
    <property type="component" value="Chromosome"/>
</dbReference>
<evidence type="ECO:0000259" key="6">
    <source>
        <dbReference type="Pfam" id="PF25954"/>
    </source>
</evidence>
<keyword evidence="4" id="KW-1133">Transmembrane helix</keyword>
<dbReference type="GO" id="GO:0015562">
    <property type="term" value="F:efflux transmembrane transporter activity"/>
    <property type="evidence" value="ECO:0007669"/>
    <property type="project" value="TreeGrafter"/>
</dbReference>
<feature type="domain" description="YknX-like C-terminal permuted SH3-like" evidence="7">
    <location>
        <begin position="288"/>
        <end position="355"/>
    </location>
</feature>
<dbReference type="AlphaFoldDB" id="A0AAE6BZY6"/>
<dbReference type="InterPro" id="IPR058792">
    <property type="entry name" value="Beta-barrel_RND_2"/>
</dbReference>
<dbReference type="GO" id="GO:1990195">
    <property type="term" value="C:macrolide transmembrane transporter complex"/>
    <property type="evidence" value="ECO:0007669"/>
    <property type="project" value="InterPro"/>
</dbReference>